<organism evidence="1 2">
    <name type="scientific">Gigaspora rosea</name>
    <dbReference type="NCBI Taxonomy" id="44941"/>
    <lineage>
        <taxon>Eukaryota</taxon>
        <taxon>Fungi</taxon>
        <taxon>Fungi incertae sedis</taxon>
        <taxon>Mucoromycota</taxon>
        <taxon>Glomeromycotina</taxon>
        <taxon>Glomeromycetes</taxon>
        <taxon>Diversisporales</taxon>
        <taxon>Gigasporaceae</taxon>
        <taxon>Gigaspora</taxon>
    </lineage>
</organism>
<dbReference type="EMBL" id="QKWP01000574">
    <property type="protein sequence ID" value="RIB17912.1"/>
    <property type="molecule type" value="Genomic_DNA"/>
</dbReference>
<evidence type="ECO:0000313" key="1">
    <source>
        <dbReference type="EMBL" id="RIB17912.1"/>
    </source>
</evidence>
<reference evidence="1 2" key="1">
    <citation type="submission" date="2018-06" db="EMBL/GenBank/DDBJ databases">
        <title>Comparative genomics reveals the genomic features of Rhizophagus irregularis, R. cerebriforme, R. diaphanum and Gigaspora rosea, and their symbiotic lifestyle signature.</title>
        <authorList>
            <person name="Morin E."/>
            <person name="San Clemente H."/>
            <person name="Chen E.C.H."/>
            <person name="De La Providencia I."/>
            <person name="Hainaut M."/>
            <person name="Kuo A."/>
            <person name="Kohler A."/>
            <person name="Murat C."/>
            <person name="Tang N."/>
            <person name="Roy S."/>
            <person name="Loubradou J."/>
            <person name="Henrissat B."/>
            <person name="Grigoriev I.V."/>
            <person name="Corradi N."/>
            <person name="Roux C."/>
            <person name="Martin F.M."/>
        </authorList>
    </citation>
    <scope>NUCLEOTIDE SEQUENCE [LARGE SCALE GENOMIC DNA]</scope>
    <source>
        <strain evidence="1 2">DAOM 194757</strain>
    </source>
</reference>
<dbReference type="Proteomes" id="UP000266673">
    <property type="component" value="Unassembled WGS sequence"/>
</dbReference>
<accession>A0A397V783</accession>
<keyword evidence="2" id="KW-1185">Reference proteome</keyword>
<name>A0A397V783_9GLOM</name>
<gene>
    <name evidence="1" type="ORF">C2G38_2087096</name>
</gene>
<dbReference type="AlphaFoldDB" id="A0A397V783"/>
<comment type="caution">
    <text evidence="1">The sequence shown here is derived from an EMBL/GenBank/DDBJ whole genome shotgun (WGS) entry which is preliminary data.</text>
</comment>
<evidence type="ECO:0000313" key="2">
    <source>
        <dbReference type="Proteomes" id="UP000266673"/>
    </source>
</evidence>
<sequence length="58" mass="6785">MIFKYCNSKVNSNKRGFLIGMLTVTVNVKNFKRIYPRNFIKSGTYSTSTYGMYIHYST</sequence>
<proteinExistence type="predicted"/>
<protein>
    <submittedName>
        <fullName evidence="1">Uncharacterized protein</fullName>
    </submittedName>
</protein>